<dbReference type="PATRIC" id="fig|1155096.3.peg.912"/>
<dbReference type="KEGG" id="bcw:Q7M_1528"/>
<dbReference type="EMBL" id="CP003428">
    <property type="protein sequence ID" value="AFI31671.1"/>
    <property type="molecule type" value="Genomic_DNA"/>
</dbReference>
<name>I0FDW5_BORCA</name>
<proteinExistence type="predicted"/>
<reference evidence="1 2" key="1">
    <citation type="journal article" date="2012" name="J. Bacteriol.">
        <title>Complete Genome Sequence of Borrelia crocidurae.</title>
        <authorList>
            <person name="Elbir H."/>
            <person name="Gimenez G."/>
            <person name="Robert C."/>
            <person name="Bergstrom S."/>
            <person name="Cutler S."/>
            <person name="Raoult D."/>
            <person name="Drancourt M."/>
        </authorList>
    </citation>
    <scope>NUCLEOTIDE SEQUENCE [LARGE SCALE GENOMIC DNA]</scope>
    <source>
        <strain evidence="1 2">Achema</strain>
        <plasmid evidence="2">unnamed2</plasmid>
    </source>
</reference>
<dbReference type="HOGENOM" id="CLU_147206_0_0_12"/>
<organism evidence="1 2">
    <name type="scientific">Borrelia crocidurae (strain Achema)</name>
    <dbReference type="NCBI Taxonomy" id="1155096"/>
    <lineage>
        <taxon>Bacteria</taxon>
        <taxon>Pseudomonadati</taxon>
        <taxon>Spirochaetota</taxon>
        <taxon>Spirochaetia</taxon>
        <taxon>Spirochaetales</taxon>
        <taxon>Borreliaceae</taxon>
        <taxon>Borrelia</taxon>
    </lineage>
</organism>
<sequence>MIMRYKMNILSKNKTYTFDLKVLPVYQWDSILGFSQNHGIDKLNDINYLKKITDLMIKPDFLTEFYKILDKNREYVSIYKEYLVGIIYSIQFNIFHRDSDFQKPSLIYLSEYEDTSGDFTKFTYINELWNYEYLTKEENE</sequence>
<reference evidence="2" key="2">
    <citation type="submission" date="2012-03" db="EMBL/GenBank/DDBJ databases">
        <title>Complete genome sequence of Borrelia crocidurae.</title>
        <authorList>
            <person name="Elbir H."/>
            <person name="Gimenez G."/>
            <person name="Robert C."/>
            <person name="Raoult D."/>
            <person name="Drancourt M."/>
        </authorList>
    </citation>
    <scope>NUCLEOTIDE SEQUENCE [LARGE SCALE GENOMIC DNA]</scope>
    <source>
        <strain evidence="2">Achema</strain>
        <plasmid evidence="2">unnamed2</plasmid>
    </source>
</reference>
<dbReference type="Pfam" id="PF07341">
    <property type="entry name" value="DUF1473"/>
    <property type="match status" value="1"/>
</dbReference>
<dbReference type="Proteomes" id="UP000005212">
    <property type="component" value="Plasmid unnamed2"/>
</dbReference>
<dbReference type="RefSeq" id="WP_014683066.1">
    <property type="nucleotide sequence ID" value="NC_017774.1"/>
</dbReference>
<accession>I0FDW5</accession>
<geneLocation type="plasmid" evidence="2">
    <name>unnamed2</name>
</geneLocation>
<evidence type="ECO:0000313" key="2">
    <source>
        <dbReference type="Proteomes" id="UP000005212"/>
    </source>
</evidence>
<dbReference type="AlphaFoldDB" id="I0FDW5"/>
<evidence type="ECO:0000313" key="1">
    <source>
        <dbReference type="EMBL" id="AFI31671.1"/>
    </source>
</evidence>
<dbReference type="InterPro" id="IPR009941">
    <property type="entry name" value="DUF1473"/>
</dbReference>
<keyword evidence="1" id="KW-0614">Plasmid</keyword>
<gene>
    <name evidence="1" type="ordered locus">Q7M_1528</name>
</gene>
<protein>
    <submittedName>
        <fullName evidence="1">Uncharacterized protein</fullName>
    </submittedName>
</protein>